<dbReference type="PROSITE" id="PS51257">
    <property type="entry name" value="PROKAR_LIPOPROTEIN"/>
    <property type="match status" value="1"/>
</dbReference>
<keyword evidence="3 6" id="KW-0732">Signal</keyword>
<comment type="caution">
    <text evidence="9">The sequence shown here is derived from an EMBL/GenBank/DDBJ whole genome shotgun (WGS) entry which is preliminary data.</text>
</comment>
<dbReference type="Pfam" id="PF14322">
    <property type="entry name" value="SusD-like_3"/>
    <property type="match status" value="1"/>
</dbReference>
<organism evidence="9 10">
    <name type="scientific">Phocaeicola plebeius</name>
    <dbReference type="NCBI Taxonomy" id="310297"/>
    <lineage>
        <taxon>Bacteria</taxon>
        <taxon>Pseudomonadati</taxon>
        <taxon>Bacteroidota</taxon>
        <taxon>Bacteroidia</taxon>
        <taxon>Bacteroidales</taxon>
        <taxon>Bacteroidaceae</taxon>
        <taxon>Phocaeicola</taxon>
    </lineage>
</organism>
<dbReference type="EMBL" id="QSTF01000004">
    <property type="protein sequence ID" value="RGM42297.1"/>
    <property type="molecule type" value="Genomic_DNA"/>
</dbReference>
<comment type="similarity">
    <text evidence="2">Belongs to the SusD family.</text>
</comment>
<dbReference type="InterPro" id="IPR011990">
    <property type="entry name" value="TPR-like_helical_dom_sf"/>
</dbReference>
<feature type="domain" description="SusD-like N-terminal" evidence="8">
    <location>
        <begin position="71"/>
        <end position="217"/>
    </location>
</feature>
<comment type="subcellular location">
    <subcellularLocation>
        <location evidence="1">Cell outer membrane</location>
    </subcellularLocation>
</comment>
<sequence length="581" mass="66750">MNKKHYIRTACLSVLSLFAVSCLDLDPKAQLGDNLVWNKADNFQLFANQFYSWTRDFQLSTTNTYGNGVSDGPHSDYRSDLIATSSINTYSQGTNVIPAEDDNYTTLYKQIYYTNLLLNRAESFEDKAAIAVPVAEAKFFRAYCHFELVQIWGNVILLTQPLDLTSGELYAARNDRGEVIDQIVTDLQEAAEALPETAEAGRLTKYAAYAMLSRVALYEGTWQKFHTNGADTETNTERSTELLTIAKNAAYNVIKDNKYKLFYNETLGNQSYRYMFILEDAAQCNPANLHKTDNTEYILSHRHRDGDKGTNITHGMLANVCYVTRKMANMYLCSNGLPIDKAGDTFKGYPGATTEFQNRDNRMTNTLLQHGQKYWNNDGKWRTTWNDEDLNNALEANVRSNSGYQNYKWCVERQVADYYESMDYPVIRYAEVLLNYVEAVYELQGNISDDDLQYLNDVRTRVNPDMPELTNEFASKYGLSMREEIRRERTVELFLEGFRIDDLKRWATAPEEMPQDQLGVKVKGTWFETNWSAQSRQLNSDGCIILYDGRIWDDKLYLYPLPSDQLQLNPQLGQNPGWSNN</sequence>
<proteinExistence type="inferred from homology"/>
<protein>
    <submittedName>
        <fullName evidence="9">RagB/SusD family nutrient uptake outer membrane protein</fullName>
    </submittedName>
</protein>
<reference evidence="9 10" key="1">
    <citation type="submission" date="2018-08" db="EMBL/GenBank/DDBJ databases">
        <title>A genome reference for cultivated species of the human gut microbiota.</title>
        <authorList>
            <person name="Zou Y."/>
            <person name="Xue W."/>
            <person name="Luo G."/>
        </authorList>
    </citation>
    <scope>NUCLEOTIDE SEQUENCE [LARGE SCALE GENOMIC DNA]</scope>
    <source>
        <strain evidence="9 10">OM08-14</strain>
    </source>
</reference>
<keyword evidence="4" id="KW-0472">Membrane</keyword>
<feature type="domain" description="RagB/SusD" evidence="7">
    <location>
        <begin position="307"/>
        <end position="578"/>
    </location>
</feature>
<name>A0A3E4WJG8_9BACT</name>
<gene>
    <name evidence="9" type="ORF">DXC17_03055</name>
</gene>
<dbReference type="SUPFAM" id="SSF48452">
    <property type="entry name" value="TPR-like"/>
    <property type="match status" value="1"/>
</dbReference>
<dbReference type="AlphaFoldDB" id="A0A3E4WJG8"/>
<evidence type="ECO:0000313" key="10">
    <source>
        <dbReference type="Proteomes" id="UP000260780"/>
    </source>
</evidence>
<dbReference type="RefSeq" id="WP_117747379.1">
    <property type="nucleotide sequence ID" value="NZ_CAUFJF010000025.1"/>
</dbReference>
<dbReference type="Gene3D" id="1.25.40.390">
    <property type="match status" value="1"/>
</dbReference>
<keyword evidence="5" id="KW-0998">Cell outer membrane</keyword>
<evidence type="ECO:0000256" key="6">
    <source>
        <dbReference type="SAM" id="SignalP"/>
    </source>
</evidence>
<dbReference type="Pfam" id="PF07980">
    <property type="entry name" value="SusD_RagB"/>
    <property type="match status" value="1"/>
</dbReference>
<evidence type="ECO:0000256" key="1">
    <source>
        <dbReference type="ARBA" id="ARBA00004442"/>
    </source>
</evidence>
<evidence type="ECO:0000256" key="3">
    <source>
        <dbReference type="ARBA" id="ARBA00022729"/>
    </source>
</evidence>
<evidence type="ECO:0000259" key="8">
    <source>
        <dbReference type="Pfam" id="PF14322"/>
    </source>
</evidence>
<feature type="chain" id="PRO_5017804660" evidence="6">
    <location>
        <begin position="20"/>
        <end position="581"/>
    </location>
</feature>
<dbReference type="InterPro" id="IPR033985">
    <property type="entry name" value="SusD-like_N"/>
</dbReference>
<accession>A0A3E4WJG8</accession>
<dbReference type="InterPro" id="IPR012944">
    <property type="entry name" value="SusD_RagB_dom"/>
</dbReference>
<evidence type="ECO:0000259" key="7">
    <source>
        <dbReference type="Pfam" id="PF07980"/>
    </source>
</evidence>
<evidence type="ECO:0000313" key="9">
    <source>
        <dbReference type="EMBL" id="RGM42297.1"/>
    </source>
</evidence>
<evidence type="ECO:0000256" key="5">
    <source>
        <dbReference type="ARBA" id="ARBA00023237"/>
    </source>
</evidence>
<dbReference type="GO" id="GO:0009279">
    <property type="term" value="C:cell outer membrane"/>
    <property type="evidence" value="ECO:0007669"/>
    <property type="project" value="UniProtKB-SubCell"/>
</dbReference>
<dbReference type="Proteomes" id="UP000260780">
    <property type="component" value="Unassembled WGS sequence"/>
</dbReference>
<evidence type="ECO:0000256" key="4">
    <source>
        <dbReference type="ARBA" id="ARBA00023136"/>
    </source>
</evidence>
<feature type="signal peptide" evidence="6">
    <location>
        <begin position="1"/>
        <end position="19"/>
    </location>
</feature>
<evidence type="ECO:0000256" key="2">
    <source>
        <dbReference type="ARBA" id="ARBA00006275"/>
    </source>
</evidence>